<gene>
    <name evidence="2" type="ORF">OG288_12230</name>
</gene>
<feature type="region of interest" description="Disordered" evidence="1">
    <location>
        <begin position="100"/>
        <end position="205"/>
    </location>
</feature>
<dbReference type="EMBL" id="CP108133">
    <property type="protein sequence ID" value="WTP54878.1"/>
    <property type="molecule type" value="Genomic_DNA"/>
</dbReference>
<dbReference type="RefSeq" id="WP_328940040.1">
    <property type="nucleotide sequence ID" value="NZ_CP108133.1"/>
</dbReference>
<proteinExistence type="predicted"/>
<evidence type="ECO:0000313" key="2">
    <source>
        <dbReference type="EMBL" id="WTP54878.1"/>
    </source>
</evidence>
<accession>A0ABZ1JX35</accession>
<evidence type="ECO:0000256" key="1">
    <source>
        <dbReference type="SAM" id="MobiDB-lite"/>
    </source>
</evidence>
<feature type="region of interest" description="Disordered" evidence="1">
    <location>
        <begin position="279"/>
        <end position="301"/>
    </location>
</feature>
<keyword evidence="3" id="KW-1185">Reference proteome</keyword>
<feature type="compositionally biased region" description="Basic and acidic residues" evidence="1">
    <location>
        <begin position="127"/>
        <end position="137"/>
    </location>
</feature>
<sequence length="301" mass="31984">MARIRTIKPEAFASESLAMVSLSAERTFFGLLTQADDRGRFRDQAAVIAGLLWSLRPDHGPMDVDDDLSQLQEAGLICRYEGGDGKRYLHLVTFARHQKINRPSGVRHPDCPHHDHGHSHPGPVREPALRTHGDLTEHSVPPHGAGATAPPVEEGAGQRVLSEPSSPTHERLTEGSVSSHGPDLGPRNVDLGSSPSGGASAPAPSNVSAKALIGEYVAGCAERPPGSFLGHLGREVRNLLAEGIKADHIRAALVQQRAKGVHPSVLPSLVNDVMNTPTRRTAPSRAWTNPADTAAAYGGQL</sequence>
<dbReference type="Proteomes" id="UP001432166">
    <property type="component" value="Chromosome"/>
</dbReference>
<feature type="compositionally biased region" description="Polar residues" evidence="1">
    <location>
        <begin position="279"/>
        <end position="291"/>
    </location>
</feature>
<reference evidence="2" key="1">
    <citation type="submission" date="2022-10" db="EMBL/GenBank/DDBJ databases">
        <title>The complete genomes of actinobacterial strains from the NBC collection.</title>
        <authorList>
            <person name="Joergensen T.S."/>
            <person name="Alvarez Arevalo M."/>
            <person name="Sterndorff E.B."/>
            <person name="Faurdal D."/>
            <person name="Vuksanovic O."/>
            <person name="Mourched A.-S."/>
            <person name="Charusanti P."/>
            <person name="Shaw S."/>
            <person name="Blin K."/>
            <person name="Weber T."/>
        </authorList>
    </citation>
    <scope>NUCLEOTIDE SEQUENCE</scope>
    <source>
        <strain evidence="2">NBC_00189</strain>
    </source>
</reference>
<protein>
    <recommendedName>
        <fullName evidence="4">Phage or prophage related protein</fullName>
    </recommendedName>
</protein>
<organism evidence="2 3">
    <name type="scientific">Streptomyces tauricus</name>
    <dbReference type="NCBI Taxonomy" id="68274"/>
    <lineage>
        <taxon>Bacteria</taxon>
        <taxon>Bacillati</taxon>
        <taxon>Actinomycetota</taxon>
        <taxon>Actinomycetes</taxon>
        <taxon>Kitasatosporales</taxon>
        <taxon>Streptomycetaceae</taxon>
        <taxon>Streptomyces</taxon>
        <taxon>Streptomyces aurantiacus group</taxon>
    </lineage>
</organism>
<evidence type="ECO:0008006" key="4">
    <source>
        <dbReference type="Google" id="ProtNLM"/>
    </source>
</evidence>
<name>A0ABZ1JX35_9ACTN</name>
<evidence type="ECO:0000313" key="3">
    <source>
        <dbReference type="Proteomes" id="UP001432166"/>
    </source>
</evidence>
<feature type="compositionally biased region" description="Low complexity" evidence="1">
    <location>
        <begin position="192"/>
        <end position="205"/>
    </location>
</feature>